<evidence type="ECO:0000256" key="6">
    <source>
        <dbReference type="PIRSR" id="PIRSR004869-50"/>
    </source>
</evidence>
<dbReference type="Pfam" id="PF04055">
    <property type="entry name" value="Radical_SAM"/>
    <property type="match status" value="1"/>
</dbReference>
<evidence type="ECO:0000256" key="2">
    <source>
        <dbReference type="ARBA" id="ARBA00022691"/>
    </source>
</evidence>
<dbReference type="EMBL" id="NJBN01000004">
    <property type="protein sequence ID" value="TKJ40616.1"/>
    <property type="molecule type" value="Genomic_DNA"/>
</dbReference>
<dbReference type="InterPro" id="IPR058240">
    <property type="entry name" value="rSAM_sf"/>
</dbReference>
<dbReference type="InterPro" id="IPR007197">
    <property type="entry name" value="rSAM"/>
</dbReference>
<dbReference type="SFLD" id="SFLDG01101">
    <property type="entry name" value="Uncharacterised_Radical_SAM_Su"/>
    <property type="match status" value="1"/>
</dbReference>
<protein>
    <submittedName>
        <fullName evidence="8">AmmeMemoRadiSam system radical SAM enzyme</fullName>
    </submittedName>
</protein>
<comment type="cofactor">
    <cofactor evidence="6">
        <name>[4Fe-4S] cluster</name>
        <dbReference type="ChEBI" id="CHEBI:49883"/>
    </cofactor>
    <text evidence="6">Binds 1 [4Fe-4S] cluster. The cluster is coordinated with 3 cysteines and an exchangeable S-adenosyl-L-methionine.</text>
</comment>
<evidence type="ECO:0000256" key="5">
    <source>
        <dbReference type="ARBA" id="ARBA00023014"/>
    </source>
</evidence>
<dbReference type="Proteomes" id="UP000319619">
    <property type="component" value="Unassembled WGS sequence"/>
</dbReference>
<keyword evidence="1" id="KW-0004">4Fe-4S</keyword>
<proteinExistence type="predicted"/>
<evidence type="ECO:0000313" key="8">
    <source>
        <dbReference type="EMBL" id="TKJ40616.1"/>
    </source>
</evidence>
<evidence type="ECO:0000256" key="1">
    <source>
        <dbReference type="ARBA" id="ARBA00022485"/>
    </source>
</evidence>
<dbReference type="NCBIfam" id="TIGR04337">
    <property type="entry name" value="AmmeMemoSam_rS"/>
    <property type="match status" value="1"/>
</dbReference>
<evidence type="ECO:0000256" key="4">
    <source>
        <dbReference type="ARBA" id="ARBA00023004"/>
    </source>
</evidence>
<gene>
    <name evidence="8" type="primary">amrS</name>
    <name evidence="8" type="ORF">CEE37_06530</name>
</gene>
<comment type="caution">
    <text evidence="8">The sequence shown here is derived from an EMBL/GenBank/DDBJ whole genome shotgun (WGS) entry which is preliminary data.</text>
</comment>
<keyword evidence="5 6" id="KW-0411">Iron-sulfur</keyword>
<accession>A0A532V078</accession>
<dbReference type="GO" id="GO:0051539">
    <property type="term" value="F:4 iron, 4 sulfur cluster binding"/>
    <property type="evidence" value="ECO:0007669"/>
    <property type="project" value="UniProtKB-KW"/>
</dbReference>
<dbReference type="PROSITE" id="PS51918">
    <property type="entry name" value="RADICAL_SAM"/>
    <property type="match status" value="1"/>
</dbReference>
<feature type="binding site" evidence="6">
    <location>
        <position position="81"/>
    </location>
    <ligand>
        <name>[4Fe-4S] cluster</name>
        <dbReference type="ChEBI" id="CHEBI:49883"/>
        <note>4Fe-4S-S-AdoMet</note>
    </ligand>
</feature>
<feature type="domain" description="Radical SAM core" evidence="7">
    <location>
        <begin position="66"/>
        <end position="285"/>
    </location>
</feature>
<sequence>MKEVAFYHKEDDNLICDVCPQHCRIEEGQPGICRGRQRYGDKLIAVNYAQAASLAVDPIEKKPLYHFMPGSVILSVGANGCNLQCLFCQNSDISQGKVPTSNLPVAELVNLAKDRGSVGVAFTYSEPLIWYEYVLDASRELHNSGSVSVLVTNGFIEEKPLKQLLPHIDAMNIDLKSIDDDFYKRLCKARLEPVQRTIRQAFEAGVHVEITHLVVTGWNDNADNISRLVSWIASVDPDIPLHLSRYFPRYHFDKPFTSEKFLSEALSTARKELNYVYLGNIAGGDGSHTTCPQCHALVVERLGYATNVQGLDGSKCSECGFLLPFRR</sequence>
<dbReference type="InterPro" id="IPR027596">
    <property type="entry name" value="AmmeMemoSam_rS"/>
</dbReference>
<keyword evidence="2 6" id="KW-0949">S-adenosyl-L-methionine</keyword>
<evidence type="ECO:0000313" key="9">
    <source>
        <dbReference type="Proteomes" id="UP000319619"/>
    </source>
</evidence>
<dbReference type="SFLD" id="SFLDS00029">
    <property type="entry name" value="Radical_SAM"/>
    <property type="match status" value="1"/>
</dbReference>
<keyword evidence="4 6" id="KW-0408">Iron</keyword>
<organism evidence="8 9">
    <name type="scientific">candidate division LCP-89 bacterium B3_LCP</name>
    <dbReference type="NCBI Taxonomy" id="2012998"/>
    <lineage>
        <taxon>Bacteria</taxon>
        <taxon>Pseudomonadati</taxon>
        <taxon>Bacteria division LCP-89</taxon>
    </lineage>
</organism>
<feature type="binding site" evidence="6">
    <location>
        <position position="85"/>
    </location>
    <ligand>
        <name>[4Fe-4S] cluster</name>
        <dbReference type="ChEBI" id="CHEBI:49883"/>
        <note>4Fe-4S-S-AdoMet</note>
    </ligand>
</feature>
<dbReference type="InterPro" id="IPR016431">
    <property type="entry name" value="Pyrv-formate_lyase-activ_prd"/>
</dbReference>
<dbReference type="CDD" id="cd01335">
    <property type="entry name" value="Radical_SAM"/>
    <property type="match status" value="1"/>
</dbReference>
<dbReference type="SUPFAM" id="SSF102114">
    <property type="entry name" value="Radical SAM enzymes"/>
    <property type="match status" value="1"/>
</dbReference>
<evidence type="ECO:0000256" key="3">
    <source>
        <dbReference type="ARBA" id="ARBA00022723"/>
    </source>
</evidence>
<evidence type="ECO:0000259" key="7">
    <source>
        <dbReference type="PROSITE" id="PS51918"/>
    </source>
</evidence>
<dbReference type="InterPro" id="IPR013785">
    <property type="entry name" value="Aldolase_TIM"/>
</dbReference>
<dbReference type="InterPro" id="IPR034457">
    <property type="entry name" value="Organic_radical-activating"/>
</dbReference>
<feature type="binding site" evidence="6">
    <location>
        <position position="88"/>
    </location>
    <ligand>
        <name>[4Fe-4S] cluster</name>
        <dbReference type="ChEBI" id="CHEBI:49883"/>
        <note>4Fe-4S-S-AdoMet</note>
    </ligand>
</feature>
<dbReference type="PANTHER" id="PTHR30352">
    <property type="entry name" value="PYRUVATE FORMATE-LYASE-ACTIVATING ENZYME"/>
    <property type="match status" value="1"/>
</dbReference>
<dbReference type="PANTHER" id="PTHR30352:SF5">
    <property type="entry name" value="PYRUVATE FORMATE-LYASE 1-ACTIVATING ENZYME"/>
    <property type="match status" value="1"/>
</dbReference>
<dbReference type="Gene3D" id="3.20.20.70">
    <property type="entry name" value="Aldolase class I"/>
    <property type="match status" value="1"/>
</dbReference>
<dbReference type="PIRSF" id="PIRSF004869">
    <property type="entry name" value="PflX_prd"/>
    <property type="match status" value="1"/>
</dbReference>
<name>A0A532V078_UNCL8</name>
<dbReference type="GO" id="GO:0046872">
    <property type="term" value="F:metal ion binding"/>
    <property type="evidence" value="ECO:0007669"/>
    <property type="project" value="UniProtKB-KW"/>
</dbReference>
<reference evidence="8 9" key="1">
    <citation type="submission" date="2017-06" db="EMBL/GenBank/DDBJ databases">
        <title>Novel microbial phyla capable of carbon fixation and sulfur reduction in deep-sea sediments.</title>
        <authorList>
            <person name="Huang J."/>
            <person name="Baker B."/>
            <person name="Wang Y."/>
        </authorList>
    </citation>
    <scope>NUCLEOTIDE SEQUENCE [LARGE SCALE GENOMIC DNA]</scope>
    <source>
        <strain evidence="8">B3_LCP</strain>
    </source>
</reference>
<dbReference type="AlphaFoldDB" id="A0A532V078"/>
<keyword evidence="3 6" id="KW-0479">Metal-binding</keyword>
<dbReference type="GO" id="GO:0003824">
    <property type="term" value="F:catalytic activity"/>
    <property type="evidence" value="ECO:0007669"/>
    <property type="project" value="InterPro"/>
</dbReference>